<proteinExistence type="predicted"/>
<dbReference type="Pfam" id="PF00578">
    <property type="entry name" value="AhpC-TSA"/>
    <property type="match status" value="1"/>
</dbReference>
<feature type="domain" description="Thioredoxin" evidence="1">
    <location>
        <begin position="25"/>
        <end position="166"/>
    </location>
</feature>
<dbReference type="CDD" id="cd02966">
    <property type="entry name" value="TlpA_like_family"/>
    <property type="match status" value="1"/>
</dbReference>
<dbReference type="SUPFAM" id="SSF52833">
    <property type="entry name" value="Thioredoxin-like"/>
    <property type="match status" value="1"/>
</dbReference>
<evidence type="ECO:0000313" key="2">
    <source>
        <dbReference type="EMBL" id="KAF4326201.1"/>
    </source>
</evidence>
<name>A0A8J4T515_9STRA</name>
<dbReference type="GO" id="GO:0016491">
    <property type="term" value="F:oxidoreductase activity"/>
    <property type="evidence" value="ECO:0007669"/>
    <property type="project" value="InterPro"/>
</dbReference>
<dbReference type="InterPro" id="IPR036249">
    <property type="entry name" value="Thioredoxin-like_sf"/>
</dbReference>
<dbReference type="EMBL" id="AOFI03000001">
    <property type="protein sequence ID" value="KAF4326201.1"/>
    <property type="molecule type" value="Genomic_DNA"/>
</dbReference>
<evidence type="ECO:0000313" key="3">
    <source>
        <dbReference type="Proteomes" id="UP000702964"/>
    </source>
</evidence>
<dbReference type="Gene3D" id="3.40.30.10">
    <property type="entry name" value="Glutaredoxin"/>
    <property type="match status" value="1"/>
</dbReference>
<dbReference type="InterPro" id="IPR000866">
    <property type="entry name" value="AhpC/TSA"/>
</dbReference>
<dbReference type="GO" id="GO:0016209">
    <property type="term" value="F:antioxidant activity"/>
    <property type="evidence" value="ECO:0007669"/>
    <property type="project" value="InterPro"/>
</dbReference>
<comment type="caution">
    <text evidence="2">The sequence shown here is derived from an EMBL/GenBank/DDBJ whole genome shotgun (WGS) entry which is preliminary data.</text>
</comment>
<dbReference type="AlphaFoldDB" id="A0A8J4T515"/>
<dbReference type="InterPro" id="IPR013766">
    <property type="entry name" value="Thioredoxin_domain"/>
</dbReference>
<sequence>MAALLAAVWAIYQGNSSEPQRIGAIETGAIAPEFTAVNSAGEQVKLSDYRGKVVMINFWASWCTPCVREMPMINQIAQTYQKDVQTLFVNVGEAKGTIREFMNKQQFDFPVIIDVTGKVSGLYRITGLPATLIIDQEGIFSHILLGELTKDIPLQQWLEDTVQQKN</sequence>
<dbReference type="PANTHER" id="PTHR42852:SF17">
    <property type="entry name" value="THIOREDOXIN-LIKE PROTEIN HI_1115"/>
    <property type="match status" value="1"/>
</dbReference>
<organism evidence="2 3">
    <name type="scientific">Phytophthora kernoviae 00238/432</name>
    <dbReference type="NCBI Taxonomy" id="1284355"/>
    <lineage>
        <taxon>Eukaryota</taxon>
        <taxon>Sar</taxon>
        <taxon>Stramenopiles</taxon>
        <taxon>Oomycota</taxon>
        <taxon>Peronosporomycetes</taxon>
        <taxon>Peronosporales</taxon>
        <taxon>Peronosporaceae</taxon>
        <taxon>Phytophthora</taxon>
    </lineage>
</organism>
<dbReference type="PROSITE" id="PS51352">
    <property type="entry name" value="THIOREDOXIN_2"/>
    <property type="match status" value="1"/>
</dbReference>
<dbReference type="PROSITE" id="PS00194">
    <property type="entry name" value="THIOREDOXIN_1"/>
    <property type="match status" value="1"/>
</dbReference>
<dbReference type="InterPro" id="IPR017937">
    <property type="entry name" value="Thioredoxin_CS"/>
</dbReference>
<protein>
    <recommendedName>
        <fullName evidence="1">Thioredoxin domain-containing protein</fullName>
    </recommendedName>
</protein>
<evidence type="ECO:0000259" key="1">
    <source>
        <dbReference type="PROSITE" id="PS51352"/>
    </source>
</evidence>
<reference evidence="2" key="2">
    <citation type="submission" date="2020-02" db="EMBL/GenBank/DDBJ databases">
        <authorList>
            <person name="Studholme D.J."/>
        </authorList>
    </citation>
    <scope>NUCLEOTIDE SEQUENCE</scope>
    <source>
        <strain evidence="2">00238/432</strain>
    </source>
</reference>
<accession>A0A8J4T515</accession>
<dbReference type="PANTHER" id="PTHR42852">
    <property type="entry name" value="THIOL:DISULFIDE INTERCHANGE PROTEIN DSBE"/>
    <property type="match status" value="1"/>
</dbReference>
<dbReference type="InterPro" id="IPR050553">
    <property type="entry name" value="Thioredoxin_ResA/DsbE_sf"/>
</dbReference>
<gene>
    <name evidence="2" type="ORF">G195_000054</name>
</gene>
<dbReference type="Proteomes" id="UP000702964">
    <property type="component" value="Unassembled WGS sequence"/>
</dbReference>
<reference evidence="2" key="1">
    <citation type="journal article" date="2015" name="Genom Data">
        <title>Draft genome sequences of Phytophthora kernoviae and Phytophthora ramorum lineage EU2 from Scotland.</title>
        <authorList>
            <person name="Sambles C."/>
            <person name="Schlenzig A."/>
            <person name="O'Neill P."/>
            <person name="Grant M."/>
            <person name="Studholme D.J."/>
        </authorList>
    </citation>
    <scope>NUCLEOTIDE SEQUENCE</scope>
    <source>
        <strain evidence="2">00238/432</strain>
    </source>
</reference>